<dbReference type="GO" id="GO:0004497">
    <property type="term" value="F:monooxygenase activity"/>
    <property type="evidence" value="ECO:0007669"/>
    <property type="project" value="UniProtKB-KW"/>
</dbReference>
<dbReference type="AlphaFoldDB" id="A0A934Q0I8"/>
<dbReference type="PANTHER" id="PTHR34474">
    <property type="entry name" value="SIGNAL TRANSDUCTION PROTEIN TRAP"/>
    <property type="match status" value="1"/>
</dbReference>
<dbReference type="RefSeq" id="WP_200787341.1">
    <property type="nucleotide sequence ID" value="NZ_JAEDAO010000001.1"/>
</dbReference>
<keyword evidence="2" id="KW-0560">Oxidoreductase</keyword>
<proteinExistence type="predicted"/>
<gene>
    <name evidence="2" type="ORF">I8E28_07350</name>
</gene>
<dbReference type="Gene3D" id="3.30.70.100">
    <property type="match status" value="1"/>
</dbReference>
<protein>
    <submittedName>
        <fullName evidence="2">Antibiotic biosynthesis monooxygenase</fullName>
    </submittedName>
</protein>
<feature type="domain" description="ABM" evidence="1">
    <location>
        <begin position="2"/>
        <end position="92"/>
    </location>
</feature>
<dbReference type="PROSITE" id="PS51725">
    <property type="entry name" value="ABM"/>
    <property type="match status" value="1"/>
</dbReference>
<dbReference type="Pfam" id="PF03992">
    <property type="entry name" value="ABM"/>
    <property type="match status" value="1"/>
</dbReference>
<dbReference type="InterPro" id="IPR011008">
    <property type="entry name" value="Dimeric_a/b-barrel"/>
</dbReference>
<reference evidence="2" key="1">
    <citation type="submission" date="2020-12" db="EMBL/GenBank/DDBJ databases">
        <title>Ramlibacter sp. nov., isolated from a freshwater alga, Cryptomonas.</title>
        <authorList>
            <person name="Kim H.M."/>
            <person name="Jeon C.O."/>
        </authorList>
    </citation>
    <scope>NUCLEOTIDE SEQUENCE</scope>
    <source>
        <strain evidence="2">CrO1</strain>
    </source>
</reference>
<dbReference type="SUPFAM" id="SSF54909">
    <property type="entry name" value="Dimeric alpha+beta barrel"/>
    <property type="match status" value="1"/>
</dbReference>
<sequence length="100" mass="11447">MILEAAPLSVRPGQEAAFEAAFREAQRIIAASPGYLSHELHRCTERPSEYLLLVRWRTLEDHTVGFRQSAAYQDWKRLLHHFYEPFPVVSHYEAVAGVPG</sequence>
<keyword evidence="2" id="KW-0503">Monooxygenase</keyword>
<dbReference type="Proteomes" id="UP000617041">
    <property type="component" value="Unassembled WGS sequence"/>
</dbReference>
<accession>A0A934Q0I8</accession>
<keyword evidence="3" id="KW-1185">Reference proteome</keyword>
<dbReference type="PANTHER" id="PTHR34474:SF2">
    <property type="entry name" value="SIGNAL TRANSDUCTION PROTEIN TRAP"/>
    <property type="match status" value="1"/>
</dbReference>
<dbReference type="InterPro" id="IPR007138">
    <property type="entry name" value="ABM_dom"/>
</dbReference>
<dbReference type="EMBL" id="JAEDAO010000001">
    <property type="protein sequence ID" value="MBK0392402.1"/>
    <property type="molecule type" value="Genomic_DNA"/>
</dbReference>
<evidence type="ECO:0000313" key="3">
    <source>
        <dbReference type="Proteomes" id="UP000617041"/>
    </source>
</evidence>
<dbReference type="InterPro" id="IPR050404">
    <property type="entry name" value="Heme-degrading_MO"/>
</dbReference>
<evidence type="ECO:0000259" key="1">
    <source>
        <dbReference type="PROSITE" id="PS51725"/>
    </source>
</evidence>
<organism evidence="2 3">
    <name type="scientific">Ramlibacter algicola</name>
    <dbReference type="NCBI Taxonomy" id="2795217"/>
    <lineage>
        <taxon>Bacteria</taxon>
        <taxon>Pseudomonadati</taxon>
        <taxon>Pseudomonadota</taxon>
        <taxon>Betaproteobacteria</taxon>
        <taxon>Burkholderiales</taxon>
        <taxon>Comamonadaceae</taxon>
        <taxon>Ramlibacter</taxon>
    </lineage>
</organism>
<evidence type="ECO:0000313" key="2">
    <source>
        <dbReference type="EMBL" id="MBK0392402.1"/>
    </source>
</evidence>
<name>A0A934Q0I8_9BURK</name>
<comment type="caution">
    <text evidence="2">The sequence shown here is derived from an EMBL/GenBank/DDBJ whole genome shotgun (WGS) entry which is preliminary data.</text>
</comment>